<dbReference type="Proteomes" id="UP000002051">
    <property type="component" value="Chromosome 8"/>
</dbReference>
<dbReference type="AlphaFoldDB" id="G7LH40"/>
<evidence type="ECO:0000256" key="10">
    <source>
        <dbReference type="ARBA" id="ARBA00022741"/>
    </source>
</evidence>
<evidence type="ECO:0000256" key="11">
    <source>
        <dbReference type="ARBA" id="ARBA00022777"/>
    </source>
</evidence>
<feature type="domain" description="Protein kinase" evidence="24">
    <location>
        <begin position="569"/>
        <end position="849"/>
    </location>
</feature>
<dbReference type="GO" id="GO:0016020">
    <property type="term" value="C:membrane"/>
    <property type="evidence" value="ECO:0007669"/>
    <property type="project" value="UniProtKB-SubCell"/>
</dbReference>
<keyword evidence="8 23" id="KW-0732">Signal</keyword>
<dbReference type="SMART" id="SM00369">
    <property type="entry name" value="LRR_TYP"/>
    <property type="match status" value="4"/>
</dbReference>
<evidence type="ECO:0000256" key="13">
    <source>
        <dbReference type="ARBA" id="ARBA00022989"/>
    </source>
</evidence>
<dbReference type="PROSITE" id="PS50011">
    <property type="entry name" value="PROTEIN_KINASE_DOM"/>
    <property type="match status" value="1"/>
</dbReference>
<dbReference type="InterPro" id="IPR003591">
    <property type="entry name" value="Leu-rich_rpt_typical-subtyp"/>
</dbReference>
<dbReference type="Proteomes" id="UP000265566">
    <property type="component" value="Chromosome 8"/>
</dbReference>
<dbReference type="EMBL" id="PSQE01000008">
    <property type="protein sequence ID" value="RHN42538.1"/>
    <property type="molecule type" value="Genomic_DNA"/>
</dbReference>
<evidence type="ECO:0000256" key="1">
    <source>
        <dbReference type="ARBA" id="ARBA00004167"/>
    </source>
</evidence>
<evidence type="ECO:0000256" key="16">
    <source>
        <dbReference type="ARBA" id="ARBA00023170"/>
    </source>
</evidence>
<evidence type="ECO:0000313" key="28">
    <source>
        <dbReference type="Proteomes" id="UP000002051"/>
    </source>
</evidence>
<gene>
    <name evidence="27" type="primary">11406752</name>
    <name evidence="25" type="ordered locus">MTR_8g083240</name>
    <name evidence="26" type="ORF">MtrunA17_Chr8g0377951</name>
</gene>
<feature type="region of interest" description="Disordered" evidence="21">
    <location>
        <begin position="890"/>
        <end position="916"/>
    </location>
</feature>
<accession>G7LH40</accession>
<keyword evidence="16 25" id="KW-0675">Receptor</keyword>
<evidence type="ECO:0000256" key="17">
    <source>
        <dbReference type="ARBA" id="ARBA00023180"/>
    </source>
</evidence>
<keyword evidence="5" id="KW-0433">Leucine-rich repeat</keyword>
<dbReference type="InterPro" id="IPR013210">
    <property type="entry name" value="LRR_N_plant-typ"/>
</dbReference>
<dbReference type="InterPro" id="IPR017441">
    <property type="entry name" value="Protein_kinase_ATP_BS"/>
</dbReference>
<dbReference type="SUPFAM" id="SSF52058">
    <property type="entry name" value="L domain-like"/>
    <property type="match status" value="1"/>
</dbReference>
<feature type="chain" id="PRO_5014574291" description="non-specific serine/threonine protein kinase" evidence="23">
    <location>
        <begin position="20"/>
        <end position="916"/>
    </location>
</feature>
<evidence type="ECO:0000256" key="5">
    <source>
        <dbReference type="ARBA" id="ARBA00022614"/>
    </source>
</evidence>
<dbReference type="PaxDb" id="3880-AET04099"/>
<dbReference type="InterPro" id="IPR052422">
    <property type="entry name" value="Auxin_Ser/Thr_Kinase"/>
</dbReference>
<reference evidence="25 28" key="2">
    <citation type="journal article" date="2014" name="BMC Genomics">
        <title>An improved genome release (version Mt4.0) for the model legume Medicago truncatula.</title>
        <authorList>
            <person name="Tang H."/>
            <person name="Krishnakumar V."/>
            <person name="Bidwell S."/>
            <person name="Rosen B."/>
            <person name="Chan A."/>
            <person name="Zhou S."/>
            <person name="Gentzbittel L."/>
            <person name="Childs K.L."/>
            <person name="Yandell M."/>
            <person name="Gundlach H."/>
            <person name="Mayer K.F."/>
            <person name="Schwartz D.C."/>
            <person name="Town C.D."/>
        </authorList>
    </citation>
    <scope>GENOME REANNOTATION</scope>
    <source>
        <strain evidence="27 28">cv. Jemalong A17</strain>
    </source>
</reference>
<evidence type="ECO:0000259" key="24">
    <source>
        <dbReference type="PROSITE" id="PS50011"/>
    </source>
</evidence>
<dbReference type="Gene3D" id="3.80.10.10">
    <property type="entry name" value="Ribonuclease Inhibitor"/>
    <property type="match status" value="2"/>
</dbReference>
<feature type="compositionally biased region" description="Low complexity" evidence="21">
    <location>
        <begin position="892"/>
        <end position="901"/>
    </location>
</feature>
<dbReference type="GO" id="GO:0004675">
    <property type="term" value="F:transmembrane receptor protein serine/threonine kinase activity"/>
    <property type="evidence" value="ECO:0000318"/>
    <property type="project" value="GO_Central"/>
</dbReference>
<dbReference type="InterPro" id="IPR032675">
    <property type="entry name" value="LRR_dom_sf"/>
</dbReference>
<comment type="subcellular location">
    <subcellularLocation>
        <location evidence="1">Membrane</location>
        <topology evidence="1">Single-pass membrane protein</topology>
    </subcellularLocation>
</comment>
<feature type="transmembrane region" description="Helical" evidence="22">
    <location>
        <begin position="469"/>
        <end position="491"/>
    </location>
</feature>
<evidence type="ECO:0000313" key="25">
    <source>
        <dbReference type="EMBL" id="AET04099.1"/>
    </source>
</evidence>
<dbReference type="SUPFAM" id="SSF56112">
    <property type="entry name" value="Protein kinase-like (PK-like)"/>
    <property type="match status" value="1"/>
</dbReference>
<keyword evidence="17" id="KW-0325">Glycoprotein</keyword>
<dbReference type="InterPro" id="IPR001611">
    <property type="entry name" value="Leu-rich_rpt"/>
</dbReference>
<dbReference type="Gene3D" id="3.30.200.20">
    <property type="entry name" value="Phosphorylase Kinase, domain 1"/>
    <property type="match status" value="1"/>
</dbReference>
<evidence type="ECO:0000256" key="21">
    <source>
        <dbReference type="SAM" id="MobiDB-lite"/>
    </source>
</evidence>
<dbReference type="PANTHER" id="PTHR47986">
    <property type="entry name" value="OSJNBA0070M12.3 PROTEIN"/>
    <property type="match status" value="1"/>
</dbReference>
<keyword evidence="6 26" id="KW-0808">Transferase</keyword>
<dbReference type="InterPro" id="IPR000719">
    <property type="entry name" value="Prot_kinase_dom"/>
</dbReference>
<evidence type="ECO:0000313" key="26">
    <source>
        <dbReference type="EMBL" id="RHN42538.1"/>
    </source>
</evidence>
<sequence length="916" mass="98754">MHQISFIIIAIIAATFVVADDDGTVMQSLRQSLKPSPNGWSSNTSFCQWSGVKCSSDNRVTSINLSDQKLAGTLPDNLNSLTQLTTLYLQNNALSGPLPSLANLSSLTDVNLGSNNFSSVTPGAFSGLNSLQTLSLGENINLSPWTFPTELTQSSNLNSIDINQAKINGTLPDIFGSFSSLNTLHLAYNNLSGGLPNSLAGSGIQSFWINNNLPGLTGSITVISNMTLLTQVWLHVNKFTGPIPDLSQCNSIKDLQLRDNQLTGVVPDSLVSMSGLQNVTLRNNQLQGPVPVFGKDVKYNSDDISHNNFCNNNASVPCDARVMDLLHIVGGFGYPIQFAKSWTGNDPCKDWLCVICGGGKITKLNFAKQGLQGTISPAFANLTDLTALYLNGNNLTGSIPQNLATLSQLETLDVSNNDLSGEVPKFSPKVKFITDGNVWLGKNHGGGAPGSAPGGSPAGSGKGASMKKVWIIIIIVLIVVGFVVGGAWFSWKCYSRKGLRRFARVGNPENGEGNVKLDLASVSNGYGGASSELQSQSSGDHSDLHGFDGGNGGNATISIHVLRQVTNDFSDDNILGRGGFGIVYKGELPDGTKIAVKRMISVAKGSKGLNEFQAEIGVLTKVRHRHLVALLGYCINGNERLLVYEHMPQGTLTQHLFECREHGYTPLTWKQRLIIALDVGRGVEYLHSLAQQSFIHRDLKPSNILLGDDMRAKVADFGLVKNAPDGNYSVETKLAGTFGYLAPEYAATGRVTTKVDVYAFGVVLMELITGRKALDDSVPDESSHLVTWFRRVLTNKENIPKAIDQTLDPDEETMLSIYKVAELAGHCTTRSPYQRPDIGHAVNVLCPLVQQWEPTTHTDESTCADDNQMSLTQALQRWQANEGTSTFFNGMTSQTQSSSTSKPPVFADSLHSPDCR</sequence>
<protein>
    <recommendedName>
        <fullName evidence="3">non-specific serine/threonine protein kinase</fullName>
        <ecNumber evidence="3">2.7.11.1</ecNumber>
    </recommendedName>
</protein>
<dbReference type="InterPro" id="IPR001245">
    <property type="entry name" value="Ser-Thr/Tyr_kinase_cat_dom"/>
</dbReference>
<dbReference type="Pfam" id="PF07714">
    <property type="entry name" value="PK_Tyr_Ser-Thr"/>
    <property type="match status" value="1"/>
</dbReference>
<dbReference type="OrthoDB" id="978612at2759"/>
<keyword evidence="15" id="KW-1015">Disulfide bond</keyword>
<evidence type="ECO:0000256" key="15">
    <source>
        <dbReference type="ARBA" id="ARBA00023157"/>
    </source>
</evidence>
<evidence type="ECO:0000256" key="6">
    <source>
        <dbReference type="ARBA" id="ARBA00022679"/>
    </source>
</evidence>
<dbReference type="Pfam" id="PF00560">
    <property type="entry name" value="LRR_1"/>
    <property type="match status" value="2"/>
</dbReference>
<evidence type="ECO:0000256" key="22">
    <source>
        <dbReference type="SAM" id="Phobius"/>
    </source>
</evidence>
<dbReference type="GO" id="GO:0007165">
    <property type="term" value="P:signal transduction"/>
    <property type="evidence" value="ECO:0000318"/>
    <property type="project" value="GO_Central"/>
</dbReference>
<comment type="catalytic activity">
    <reaction evidence="19">
        <text>L-seryl-[protein] + ATP = O-phospho-L-seryl-[protein] + ADP + H(+)</text>
        <dbReference type="Rhea" id="RHEA:17989"/>
        <dbReference type="Rhea" id="RHEA-COMP:9863"/>
        <dbReference type="Rhea" id="RHEA-COMP:11604"/>
        <dbReference type="ChEBI" id="CHEBI:15378"/>
        <dbReference type="ChEBI" id="CHEBI:29999"/>
        <dbReference type="ChEBI" id="CHEBI:30616"/>
        <dbReference type="ChEBI" id="CHEBI:83421"/>
        <dbReference type="ChEBI" id="CHEBI:456216"/>
        <dbReference type="EC" id="2.7.11.1"/>
    </reaction>
</comment>
<dbReference type="HOGENOM" id="CLU_000288_114_6_1"/>
<reference evidence="26" key="4">
    <citation type="journal article" date="2018" name="Nat. Plants">
        <title>Whole-genome landscape of Medicago truncatula symbiotic genes.</title>
        <authorList>
            <person name="Pecrix Y."/>
            <person name="Gamas P."/>
            <person name="Carrere S."/>
        </authorList>
    </citation>
    <scope>NUCLEOTIDE SEQUENCE</scope>
    <source>
        <tissue evidence="26">Leaves</tissue>
    </source>
</reference>
<keyword evidence="12 20" id="KW-0067">ATP-binding</keyword>
<dbReference type="CDD" id="cd14066">
    <property type="entry name" value="STKc_IRAK"/>
    <property type="match status" value="1"/>
</dbReference>
<evidence type="ECO:0000256" key="2">
    <source>
        <dbReference type="ARBA" id="ARBA00008684"/>
    </source>
</evidence>
<keyword evidence="7 22" id="KW-0812">Transmembrane</keyword>
<dbReference type="PANTHER" id="PTHR47986:SF10">
    <property type="entry name" value="RECEPTOR-LIKE KINASE TMK4"/>
    <property type="match status" value="1"/>
</dbReference>
<evidence type="ECO:0000256" key="8">
    <source>
        <dbReference type="ARBA" id="ARBA00022729"/>
    </source>
</evidence>
<organism evidence="25 28">
    <name type="scientific">Medicago truncatula</name>
    <name type="common">Barrel medic</name>
    <name type="synonym">Medicago tribuloides</name>
    <dbReference type="NCBI Taxonomy" id="3880"/>
    <lineage>
        <taxon>Eukaryota</taxon>
        <taxon>Viridiplantae</taxon>
        <taxon>Streptophyta</taxon>
        <taxon>Embryophyta</taxon>
        <taxon>Tracheophyta</taxon>
        <taxon>Spermatophyta</taxon>
        <taxon>Magnoliopsida</taxon>
        <taxon>eudicotyledons</taxon>
        <taxon>Gunneridae</taxon>
        <taxon>Pentapetalae</taxon>
        <taxon>rosids</taxon>
        <taxon>fabids</taxon>
        <taxon>Fabales</taxon>
        <taxon>Fabaceae</taxon>
        <taxon>Papilionoideae</taxon>
        <taxon>50 kb inversion clade</taxon>
        <taxon>NPAAA clade</taxon>
        <taxon>Hologalegina</taxon>
        <taxon>IRL clade</taxon>
        <taxon>Trifolieae</taxon>
        <taxon>Medicago</taxon>
    </lineage>
</organism>
<evidence type="ECO:0000256" key="12">
    <source>
        <dbReference type="ARBA" id="ARBA00022840"/>
    </source>
</evidence>
<evidence type="ECO:0000256" key="7">
    <source>
        <dbReference type="ARBA" id="ARBA00022692"/>
    </source>
</evidence>
<evidence type="ECO:0000256" key="14">
    <source>
        <dbReference type="ARBA" id="ARBA00023136"/>
    </source>
</evidence>
<dbReference type="InterPro" id="IPR011009">
    <property type="entry name" value="Kinase-like_dom_sf"/>
</dbReference>
<reference evidence="27" key="3">
    <citation type="submission" date="2015-04" db="UniProtKB">
        <authorList>
            <consortium name="EnsemblPlants"/>
        </authorList>
    </citation>
    <scope>IDENTIFICATION</scope>
    <source>
        <strain evidence="27">cv. Jemalong A17</strain>
    </source>
</reference>
<dbReference type="Gramene" id="rna48988">
    <property type="protein sequence ID" value="RHN42538.1"/>
    <property type="gene ID" value="gene48988"/>
</dbReference>
<dbReference type="PROSITE" id="PS00108">
    <property type="entry name" value="PROTEIN_KINASE_ST"/>
    <property type="match status" value="1"/>
</dbReference>
<evidence type="ECO:0000256" key="4">
    <source>
        <dbReference type="ARBA" id="ARBA00022527"/>
    </source>
</evidence>
<dbReference type="FunFam" id="1.10.510.10:FF:000198">
    <property type="entry name" value="receptor protein kinase TMK1"/>
    <property type="match status" value="1"/>
</dbReference>
<keyword evidence="10 20" id="KW-0547">Nucleotide-binding</keyword>
<dbReference type="SMART" id="SM00220">
    <property type="entry name" value="S_TKc"/>
    <property type="match status" value="1"/>
</dbReference>
<keyword evidence="11 25" id="KW-0418">Kinase</keyword>
<evidence type="ECO:0000256" key="3">
    <source>
        <dbReference type="ARBA" id="ARBA00012513"/>
    </source>
</evidence>
<dbReference type="FunFam" id="3.80.10.10:FF:000190">
    <property type="entry name" value="Receptor-like kinase TMK4"/>
    <property type="match status" value="1"/>
</dbReference>
<evidence type="ECO:0000256" key="9">
    <source>
        <dbReference type="ARBA" id="ARBA00022737"/>
    </source>
</evidence>
<dbReference type="PROSITE" id="PS51450">
    <property type="entry name" value="LRR"/>
    <property type="match status" value="1"/>
</dbReference>
<dbReference type="GO" id="GO:0005524">
    <property type="term" value="F:ATP binding"/>
    <property type="evidence" value="ECO:0007669"/>
    <property type="project" value="UniProtKB-UniRule"/>
</dbReference>
<dbReference type="EnsemblPlants" id="AET04099">
    <property type="protein sequence ID" value="AET04099"/>
    <property type="gene ID" value="MTR_8g083240"/>
</dbReference>
<dbReference type="PROSITE" id="PS00107">
    <property type="entry name" value="PROTEIN_KINASE_ATP"/>
    <property type="match status" value="1"/>
</dbReference>
<feature type="region of interest" description="Disordered" evidence="21">
    <location>
        <begin position="527"/>
        <end position="546"/>
    </location>
</feature>
<dbReference type="Pfam" id="PF13855">
    <property type="entry name" value="LRR_8"/>
    <property type="match status" value="2"/>
</dbReference>
<evidence type="ECO:0000256" key="19">
    <source>
        <dbReference type="ARBA" id="ARBA00048679"/>
    </source>
</evidence>
<keyword evidence="14 22" id="KW-0472">Membrane</keyword>
<dbReference type="eggNOG" id="ENOG502QPQ4">
    <property type="taxonomic scope" value="Eukaryota"/>
</dbReference>
<dbReference type="FunFam" id="3.30.200.20:FF:000226">
    <property type="entry name" value="receptor protein kinase TMK1"/>
    <property type="match status" value="1"/>
</dbReference>
<name>G7LH40_MEDTR</name>
<dbReference type="KEGG" id="mtr:11406752"/>
<evidence type="ECO:0000313" key="27">
    <source>
        <dbReference type="EnsemblPlants" id="AET04099"/>
    </source>
</evidence>
<feature type="signal peptide" evidence="23">
    <location>
        <begin position="1"/>
        <end position="19"/>
    </location>
</feature>
<dbReference type="InterPro" id="IPR008271">
    <property type="entry name" value="Ser/Thr_kinase_AS"/>
</dbReference>
<proteinExistence type="inferred from homology"/>
<comment type="catalytic activity">
    <reaction evidence="18">
        <text>L-threonyl-[protein] + ATP = O-phospho-L-threonyl-[protein] + ADP + H(+)</text>
        <dbReference type="Rhea" id="RHEA:46608"/>
        <dbReference type="Rhea" id="RHEA-COMP:11060"/>
        <dbReference type="Rhea" id="RHEA-COMP:11605"/>
        <dbReference type="ChEBI" id="CHEBI:15378"/>
        <dbReference type="ChEBI" id="CHEBI:30013"/>
        <dbReference type="ChEBI" id="CHEBI:30616"/>
        <dbReference type="ChEBI" id="CHEBI:61977"/>
        <dbReference type="ChEBI" id="CHEBI:456216"/>
        <dbReference type="EC" id="2.7.11.1"/>
    </reaction>
</comment>
<dbReference type="Gene3D" id="1.10.510.10">
    <property type="entry name" value="Transferase(Phosphotransferase) domain 1"/>
    <property type="match status" value="1"/>
</dbReference>
<keyword evidence="13 22" id="KW-1133">Transmembrane helix</keyword>
<reference evidence="25 28" key="1">
    <citation type="journal article" date="2011" name="Nature">
        <title>The Medicago genome provides insight into the evolution of rhizobial symbioses.</title>
        <authorList>
            <person name="Young N.D."/>
            <person name="Debelle F."/>
            <person name="Oldroyd G.E."/>
            <person name="Geurts R."/>
            <person name="Cannon S.B."/>
            <person name="Udvardi M.K."/>
            <person name="Benedito V.A."/>
            <person name="Mayer K.F."/>
            <person name="Gouzy J."/>
            <person name="Schoof H."/>
            <person name="Van de Peer Y."/>
            <person name="Proost S."/>
            <person name="Cook D.R."/>
            <person name="Meyers B.C."/>
            <person name="Spannagl M."/>
            <person name="Cheung F."/>
            <person name="De Mita S."/>
            <person name="Krishnakumar V."/>
            <person name="Gundlach H."/>
            <person name="Zhou S."/>
            <person name="Mudge J."/>
            <person name="Bharti A.K."/>
            <person name="Murray J.D."/>
            <person name="Naoumkina M.A."/>
            <person name="Rosen B."/>
            <person name="Silverstein K.A."/>
            <person name="Tang H."/>
            <person name="Rombauts S."/>
            <person name="Zhao P.X."/>
            <person name="Zhou P."/>
            <person name="Barbe V."/>
            <person name="Bardou P."/>
            <person name="Bechner M."/>
            <person name="Bellec A."/>
            <person name="Berger A."/>
            <person name="Berges H."/>
            <person name="Bidwell S."/>
            <person name="Bisseling T."/>
            <person name="Choisne N."/>
            <person name="Couloux A."/>
            <person name="Denny R."/>
            <person name="Deshpande S."/>
            <person name="Dai X."/>
            <person name="Doyle J.J."/>
            <person name="Dudez A.M."/>
            <person name="Farmer A.D."/>
            <person name="Fouteau S."/>
            <person name="Franken C."/>
            <person name="Gibelin C."/>
            <person name="Gish J."/>
            <person name="Goldstein S."/>
            <person name="Gonzalez A.J."/>
            <person name="Green P.J."/>
            <person name="Hallab A."/>
            <person name="Hartog M."/>
            <person name="Hua A."/>
            <person name="Humphray S.J."/>
            <person name="Jeong D.H."/>
            <person name="Jing Y."/>
            <person name="Jocker A."/>
            <person name="Kenton S.M."/>
            <person name="Kim D.J."/>
            <person name="Klee K."/>
            <person name="Lai H."/>
            <person name="Lang C."/>
            <person name="Lin S."/>
            <person name="Macmil S.L."/>
            <person name="Magdelenat G."/>
            <person name="Matthews L."/>
            <person name="McCorrison J."/>
            <person name="Monaghan E.L."/>
            <person name="Mun J.H."/>
            <person name="Najar F.Z."/>
            <person name="Nicholson C."/>
            <person name="Noirot C."/>
            <person name="O'Bleness M."/>
            <person name="Paule C.R."/>
            <person name="Poulain J."/>
            <person name="Prion F."/>
            <person name="Qin B."/>
            <person name="Qu C."/>
            <person name="Retzel E.F."/>
            <person name="Riddle C."/>
            <person name="Sallet E."/>
            <person name="Samain S."/>
            <person name="Samson N."/>
            <person name="Sanders I."/>
            <person name="Saurat O."/>
            <person name="Scarpelli C."/>
            <person name="Schiex T."/>
            <person name="Segurens B."/>
            <person name="Severin A.J."/>
            <person name="Sherrier D.J."/>
            <person name="Shi R."/>
            <person name="Sims S."/>
            <person name="Singer S.R."/>
            <person name="Sinharoy S."/>
            <person name="Sterck L."/>
            <person name="Viollet A."/>
            <person name="Wang B.B."/>
            <person name="Wang K."/>
            <person name="Wang M."/>
            <person name="Wang X."/>
            <person name="Warfsmann J."/>
            <person name="Weissenbach J."/>
            <person name="White D.D."/>
            <person name="White J.D."/>
            <person name="Wiley G.B."/>
            <person name="Wincker P."/>
            <person name="Xing Y."/>
            <person name="Yang L."/>
            <person name="Yao Z."/>
            <person name="Ying F."/>
            <person name="Zhai J."/>
            <person name="Zhou L."/>
            <person name="Zuber A."/>
            <person name="Denarie J."/>
            <person name="Dixon R.A."/>
            <person name="May G.D."/>
            <person name="Schwartz D.C."/>
            <person name="Rogers J."/>
            <person name="Quetier F."/>
            <person name="Town C.D."/>
            <person name="Roe B.A."/>
        </authorList>
    </citation>
    <scope>NUCLEOTIDE SEQUENCE [LARGE SCALE GENOMIC DNA]</scope>
    <source>
        <strain evidence="25">A17</strain>
        <strain evidence="27 28">cv. Jemalong A17</strain>
    </source>
</reference>
<feature type="binding site" evidence="20">
    <location>
        <position position="604"/>
    </location>
    <ligand>
        <name>ATP</name>
        <dbReference type="ChEBI" id="CHEBI:30616"/>
    </ligand>
</feature>
<keyword evidence="28" id="KW-1185">Reference proteome</keyword>
<dbReference type="FunFam" id="3.80.10.10:FF:000129">
    <property type="entry name" value="Leucine-rich repeat receptor-like kinase"/>
    <property type="match status" value="1"/>
</dbReference>
<dbReference type="EC" id="2.7.11.1" evidence="3"/>
<keyword evidence="9" id="KW-0677">Repeat</keyword>
<keyword evidence="4" id="KW-0723">Serine/threonine-protein kinase</keyword>
<evidence type="ECO:0000256" key="18">
    <source>
        <dbReference type="ARBA" id="ARBA00047899"/>
    </source>
</evidence>
<evidence type="ECO:0000256" key="20">
    <source>
        <dbReference type="PROSITE-ProRule" id="PRU10141"/>
    </source>
</evidence>
<comment type="similarity">
    <text evidence="2">Belongs to the protein kinase superfamily. Ser/Thr protein kinase family.</text>
</comment>
<dbReference type="OMA" id="CFRRDEM"/>
<evidence type="ECO:0000256" key="23">
    <source>
        <dbReference type="SAM" id="SignalP"/>
    </source>
</evidence>
<dbReference type="Pfam" id="PF08263">
    <property type="entry name" value="LRRNT_2"/>
    <property type="match status" value="2"/>
</dbReference>
<dbReference type="EMBL" id="CM001224">
    <property type="protein sequence ID" value="AET04099.1"/>
    <property type="molecule type" value="Genomic_DNA"/>
</dbReference>